<dbReference type="AlphaFoldDB" id="A0A1Q5PZS1"/>
<evidence type="ECO:0000256" key="1">
    <source>
        <dbReference type="ARBA" id="ARBA00004141"/>
    </source>
</evidence>
<organism evidence="8 9">
    <name type="scientific">Bowdeniella nasicola</name>
    <dbReference type="NCBI Taxonomy" id="208480"/>
    <lineage>
        <taxon>Bacteria</taxon>
        <taxon>Bacillati</taxon>
        <taxon>Actinomycetota</taxon>
        <taxon>Actinomycetes</taxon>
        <taxon>Actinomycetales</taxon>
        <taxon>Actinomycetaceae</taxon>
        <taxon>Bowdeniella</taxon>
    </lineage>
</organism>
<dbReference type="NCBIfam" id="TIGR03061">
    <property type="entry name" value="pip_yhgE_Nterm"/>
    <property type="match status" value="1"/>
</dbReference>
<feature type="transmembrane region" description="Helical" evidence="6">
    <location>
        <begin position="590"/>
        <end position="613"/>
    </location>
</feature>
<feature type="transmembrane region" description="Helical" evidence="6">
    <location>
        <begin position="677"/>
        <end position="696"/>
    </location>
</feature>
<dbReference type="Pfam" id="PF12698">
    <property type="entry name" value="ABC2_membrane_3"/>
    <property type="match status" value="1"/>
</dbReference>
<dbReference type="Proteomes" id="UP000185628">
    <property type="component" value="Unassembled WGS sequence"/>
</dbReference>
<dbReference type="Gene3D" id="1.10.287.950">
    <property type="entry name" value="Methyl-accepting chemotaxis protein"/>
    <property type="match status" value="2"/>
</dbReference>
<evidence type="ECO:0000256" key="2">
    <source>
        <dbReference type="ARBA" id="ARBA00022692"/>
    </source>
</evidence>
<dbReference type="NCBIfam" id="TIGR03057">
    <property type="entry name" value="xxxLxxG_by_4"/>
    <property type="match status" value="7"/>
</dbReference>
<dbReference type="RefSeq" id="WP_073717414.1">
    <property type="nucleotide sequence ID" value="NZ_MQVR01000086.1"/>
</dbReference>
<evidence type="ECO:0000256" key="4">
    <source>
        <dbReference type="ARBA" id="ARBA00023136"/>
    </source>
</evidence>
<feature type="region of interest" description="Disordered" evidence="5">
    <location>
        <begin position="387"/>
        <end position="409"/>
    </location>
</feature>
<dbReference type="InterPro" id="IPR023908">
    <property type="entry name" value="xxxLxxG_rpt"/>
</dbReference>
<dbReference type="InterPro" id="IPR017501">
    <property type="entry name" value="Phage_infect_YhgE_C"/>
</dbReference>
<evidence type="ECO:0000256" key="3">
    <source>
        <dbReference type="ARBA" id="ARBA00022989"/>
    </source>
</evidence>
<proteinExistence type="predicted"/>
<evidence type="ECO:0000256" key="5">
    <source>
        <dbReference type="SAM" id="MobiDB-lite"/>
    </source>
</evidence>
<keyword evidence="9" id="KW-1185">Reference proteome</keyword>
<evidence type="ECO:0000256" key="6">
    <source>
        <dbReference type="SAM" id="Phobius"/>
    </source>
</evidence>
<keyword evidence="4 6" id="KW-0472">Membrane</keyword>
<evidence type="ECO:0000313" key="9">
    <source>
        <dbReference type="Proteomes" id="UP000185628"/>
    </source>
</evidence>
<keyword evidence="3 6" id="KW-1133">Transmembrane helix</keyword>
<dbReference type="SUPFAM" id="SSF58104">
    <property type="entry name" value="Methyl-accepting chemotaxis protein (MCP) signaling domain"/>
    <property type="match status" value="1"/>
</dbReference>
<evidence type="ECO:0000313" key="8">
    <source>
        <dbReference type="EMBL" id="OKL53123.1"/>
    </source>
</evidence>
<feature type="transmembrane region" description="Helical" evidence="6">
    <location>
        <begin position="555"/>
        <end position="578"/>
    </location>
</feature>
<dbReference type="InterPro" id="IPR017500">
    <property type="entry name" value="Phage_infect_YhgE_N"/>
</dbReference>
<protein>
    <recommendedName>
        <fullName evidence="7">ABC-2 type transporter transmembrane domain-containing protein</fullName>
    </recommendedName>
</protein>
<feature type="transmembrane region" description="Helical" evidence="6">
    <location>
        <begin position="620"/>
        <end position="639"/>
    </location>
</feature>
<feature type="domain" description="ABC-2 type transporter transmembrane" evidence="7">
    <location>
        <begin position="505"/>
        <end position="693"/>
    </location>
</feature>
<dbReference type="PANTHER" id="PTHR43077">
    <property type="entry name" value="TRANSPORT PERMEASE YVFS-RELATED"/>
    <property type="match status" value="1"/>
</dbReference>
<feature type="transmembrane region" description="Helical" evidence="6">
    <location>
        <begin position="514"/>
        <end position="535"/>
    </location>
</feature>
<comment type="caution">
    <text evidence="8">The sequence shown here is derived from an EMBL/GenBank/DDBJ whole genome shotgun (WGS) entry which is preliminary data.</text>
</comment>
<evidence type="ECO:0000259" key="7">
    <source>
        <dbReference type="Pfam" id="PF12698"/>
    </source>
</evidence>
<dbReference type="InterPro" id="IPR013525">
    <property type="entry name" value="ABC2_TM"/>
</dbReference>
<dbReference type="EMBL" id="MQVR01000086">
    <property type="protein sequence ID" value="OKL53123.1"/>
    <property type="molecule type" value="Genomic_DNA"/>
</dbReference>
<comment type="subcellular location">
    <subcellularLocation>
        <location evidence="1">Membrane</location>
        <topology evidence="1">Multi-pass membrane protein</topology>
    </subcellularLocation>
</comment>
<dbReference type="NCBIfam" id="TIGR03062">
    <property type="entry name" value="pip_yhgE_Cterm"/>
    <property type="match status" value="1"/>
</dbReference>
<sequence length="713" mass="75654">MNIIQIALVEIRRMTTGILPKLAIVALSIVPVLYGAVYLYANWDPYSRLDHVQAALVNLDEGATIDEGDTHKEMEVGADVTKQLIDDHTFGWQTVSSQEEADEGVRSGRFSFALTIPKDFSANLASPTDFSAAEQAILTVTTNDANNYLLSTIVDKLAGTVHNTVASKVGKETADAMLTGFGRIHTQLVRAADGASQLHDGTSKLRNGVGDLSTGATTLSNGIDEANNGAHQLADGSKRLSTGLSQLHDATSALPGSAKQLNDGAQRLASGARDLNDGADTLAEGAAQVAAGNKTLDTKLTEAINVVDGVVSDAEKRFDETVQKLVDDGIITPEQVEQLKKDFRNSAAGSEAIKRANEVKKTVHQTQSQVHKLADGAQQVADGAKRLRDGSSQLSSGAGELANGTSKLNDSVPTLVSAITQADDGAGQLNAGATKLASGTTELSDGGHQLVSGIGSLSDGAKQLDEGTSELATQLGAGADEIPNPDDAERDRVSTVIGDPISIAQLEQTHASSYGAGLAPFFLVLAIWIGAFILVQIMQPMSTRALSSNGEAWKISLGSWLPFLMLSLIQTVLLYLVVHFGLGLKSAYPWLTLGLLFLASATFTALIHGVVALFEVPGKFVVLILLVLQLVSSGGTFPWETLPETLQTLHQWLPMGYVVTGMRHLIYGSDLSAVSHVPWYLLGFLLLGLLLGYLGAVRNRYWRMKTLQPEMVE</sequence>
<dbReference type="GO" id="GO:0016020">
    <property type="term" value="C:membrane"/>
    <property type="evidence" value="ECO:0007669"/>
    <property type="project" value="UniProtKB-SubCell"/>
</dbReference>
<accession>A0A1Q5PZS1</accession>
<reference evidence="9" key="1">
    <citation type="submission" date="2016-12" db="EMBL/GenBank/DDBJ databases">
        <authorList>
            <person name="Meng X."/>
        </authorList>
    </citation>
    <scope>NUCLEOTIDE SEQUENCE [LARGE SCALE GENOMIC DNA]</scope>
    <source>
        <strain evidence="9">DSM 19116</strain>
    </source>
</reference>
<dbReference type="GO" id="GO:0140359">
    <property type="term" value="F:ABC-type transporter activity"/>
    <property type="evidence" value="ECO:0007669"/>
    <property type="project" value="InterPro"/>
</dbReference>
<dbReference type="OrthoDB" id="9811483at2"/>
<keyword evidence="2 6" id="KW-0812">Transmembrane</keyword>
<feature type="transmembrane region" description="Helical" evidence="6">
    <location>
        <begin position="22"/>
        <end position="41"/>
    </location>
</feature>
<dbReference type="PANTHER" id="PTHR43077:SF10">
    <property type="entry name" value="TRANSPORT PERMEASE PROTEIN"/>
    <property type="match status" value="1"/>
</dbReference>
<dbReference type="InterPro" id="IPR051328">
    <property type="entry name" value="T7SS_ABC-Transporter"/>
</dbReference>
<name>A0A1Q5PZS1_9ACTO</name>
<gene>
    <name evidence="8" type="ORF">BSZ39_11200</name>
</gene>